<reference evidence="8 9" key="1">
    <citation type="submission" date="2019-03" db="EMBL/GenBank/DDBJ databases">
        <title>Genomic Encyclopedia of Type Strains, Phase IV (KMG-IV): sequencing the most valuable type-strain genomes for metagenomic binning, comparative biology and taxonomic classification.</title>
        <authorList>
            <person name="Goeker M."/>
        </authorList>
    </citation>
    <scope>NUCLEOTIDE SEQUENCE [LARGE SCALE GENOMIC DNA]</scope>
    <source>
        <strain evidence="8 9">DSM 1709</strain>
    </source>
</reference>
<feature type="compositionally biased region" description="Polar residues" evidence="4">
    <location>
        <begin position="433"/>
        <end position="445"/>
    </location>
</feature>
<dbReference type="Gene3D" id="2.40.160.50">
    <property type="entry name" value="membrane protein fhac: a member of the omp85/tpsb transporter family"/>
    <property type="match status" value="1"/>
</dbReference>
<dbReference type="GO" id="GO:0008320">
    <property type="term" value="F:protein transmembrane transporter activity"/>
    <property type="evidence" value="ECO:0007669"/>
    <property type="project" value="TreeGrafter"/>
</dbReference>
<evidence type="ECO:0000259" key="6">
    <source>
        <dbReference type="Pfam" id="PF03865"/>
    </source>
</evidence>
<dbReference type="GeneID" id="99683800"/>
<evidence type="ECO:0000256" key="4">
    <source>
        <dbReference type="SAM" id="MobiDB-lite"/>
    </source>
</evidence>
<keyword evidence="1" id="KW-1134">Transmembrane beta strand</keyword>
<dbReference type="GO" id="GO:0046819">
    <property type="term" value="P:protein secretion by the type V secretion system"/>
    <property type="evidence" value="ECO:0007669"/>
    <property type="project" value="TreeGrafter"/>
</dbReference>
<keyword evidence="3" id="KW-0998">Cell outer membrane</keyword>
<keyword evidence="5" id="KW-0732">Signal</keyword>
<dbReference type="InterPro" id="IPR013686">
    <property type="entry name" value="Polypept-transport_assoc_ShlB"/>
</dbReference>
<feature type="signal peptide" evidence="5">
    <location>
        <begin position="1"/>
        <end position="22"/>
    </location>
</feature>
<sequence length="561" mass="59232">MRTKSLGVVAAAAMLSCGALHAQTPPDAGKLLRDAERGTQLPPPPPPTGVAPASPAEGTAGVRVKVLGFRLRGVTLLPEAELQVRLAPFVGQPASLADLRRAADAVARAYQDAGYLVRAFLPEQDLREGIVTIEVLEGRLSGVRVEQAPPGRSVGEQRVVRTMTARQKIDAPVRADDVQRAIGLLDSLPGVQASSVLEPGAAPGETRLVVAVADEPLFGGHLQFDNAGTRASGEWRSTGSLEVDSPMGFGDQAQFFASHSAGSDYGSAGYSVPVGYDGWRASATLSRLAYAYDLNSTRYSGGATSWAATASYALLRRAGASMSLSLAYDRKAFDNAIAGIQISDKTVATRTLALGGDATDAWLGGGVTQFSLSLAFGRLDLGGNAGDLAADQAADGPDRDGSFRTLGWTLTRLQRLSAADTLQLSLSGQRANRNLDSSQKFNATGPSGVRAYSSSEPSGDDGSLASVEWRRQLTPELSLSLFHDHAWLRRDHERNDATLDPNRYTLASHGIGATWSGPGRLLARAALSWRAGRNPVRTAEGDDSDGTRRDPRLFVSLVKAF</sequence>
<feature type="region of interest" description="Disordered" evidence="4">
    <location>
        <begin position="433"/>
        <end position="463"/>
    </location>
</feature>
<feature type="chain" id="PRO_5020462340" evidence="5">
    <location>
        <begin position="23"/>
        <end position="561"/>
    </location>
</feature>
<evidence type="ECO:0000313" key="8">
    <source>
        <dbReference type="EMBL" id="TCP01714.1"/>
    </source>
</evidence>
<dbReference type="InterPro" id="IPR051544">
    <property type="entry name" value="TPS_OM_transporter"/>
</dbReference>
<name>A0A4R2MBF9_RUBGE</name>
<keyword evidence="1" id="KW-0472">Membrane</keyword>
<protein>
    <submittedName>
        <fullName evidence="8">Hemolysin activation/secretion protein</fullName>
    </submittedName>
</protein>
<evidence type="ECO:0000256" key="5">
    <source>
        <dbReference type="SAM" id="SignalP"/>
    </source>
</evidence>
<dbReference type="Pfam" id="PF08479">
    <property type="entry name" value="POTRA_2"/>
    <property type="match status" value="1"/>
</dbReference>
<gene>
    <name evidence="8" type="ORF">EV684_10853</name>
</gene>
<evidence type="ECO:0000259" key="7">
    <source>
        <dbReference type="Pfam" id="PF08479"/>
    </source>
</evidence>
<dbReference type="PANTHER" id="PTHR34597">
    <property type="entry name" value="SLR1661 PROTEIN"/>
    <property type="match status" value="1"/>
</dbReference>
<dbReference type="GO" id="GO:0098046">
    <property type="term" value="C:type V protein secretion system complex"/>
    <property type="evidence" value="ECO:0007669"/>
    <property type="project" value="TreeGrafter"/>
</dbReference>
<dbReference type="AlphaFoldDB" id="A0A4R2MBF9"/>
<dbReference type="EMBL" id="SLXD01000008">
    <property type="protein sequence ID" value="TCP01714.1"/>
    <property type="molecule type" value="Genomic_DNA"/>
</dbReference>
<feature type="region of interest" description="Disordered" evidence="4">
    <location>
        <begin position="35"/>
        <end position="56"/>
    </location>
</feature>
<keyword evidence="2" id="KW-0812">Transmembrane</keyword>
<feature type="domain" description="Polypeptide-transport-associated ShlB-type" evidence="7">
    <location>
        <begin position="68"/>
        <end position="138"/>
    </location>
</feature>
<dbReference type="Pfam" id="PF03865">
    <property type="entry name" value="ShlB"/>
    <property type="match status" value="1"/>
</dbReference>
<evidence type="ECO:0000256" key="3">
    <source>
        <dbReference type="ARBA" id="ARBA00023237"/>
    </source>
</evidence>
<comment type="caution">
    <text evidence="8">The sequence shown here is derived from an EMBL/GenBank/DDBJ whole genome shotgun (WGS) entry which is preliminary data.</text>
</comment>
<feature type="domain" description="Haemolysin activator HlyB C-terminal" evidence="6">
    <location>
        <begin position="204"/>
        <end position="512"/>
    </location>
</feature>
<dbReference type="OrthoDB" id="572300at2"/>
<accession>A0A4R2MBF9</accession>
<proteinExistence type="predicted"/>
<organism evidence="8 9">
    <name type="scientific">Rubrivivax gelatinosus</name>
    <name type="common">Rhodocyclus gelatinosus</name>
    <name type="synonym">Rhodopseudomonas gelatinosa</name>
    <dbReference type="NCBI Taxonomy" id="28068"/>
    <lineage>
        <taxon>Bacteria</taxon>
        <taxon>Pseudomonadati</taxon>
        <taxon>Pseudomonadota</taxon>
        <taxon>Betaproteobacteria</taxon>
        <taxon>Burkholderiales</taxon>
        <taxon>Sphaerotilaceae</taxon>
        <taxon>Rubrivivax</taxon>
    </lineage>
</organism>
<dbReference type="InterPro" id="IPR005565">
    <property type="entry name" value="Hemolysn_activator_HlyB_C"/>
</dbReference>
<dbReference type="Proteomes" id="UP000295106">
    <property type="component" value="Unassembled WGS sequence"/>
</dbReference>
<dbReference type="PROSITE" id="PS51257">
    <property type="entry name" value="PROKAR_LIPOPROTEIN"/>
    <property type="match status" value="1"/>
</dbReference>
<evidence type="ECO:0000256" key="1">
    <source>
        <dbReference type="ARBA" id="ARBA00022452"/>
    </source>
</evidence>
<evidence type="ECO:0000256" key="2">
    <source>
        <dbReference type="ARBA" id="ARBA00022692"/>
    </source>
</evidence>
<evidence type="ECO:0000313" key="9">
    <source>
        <dbReference type="Proteomes" id="UP000295106"/>
    </source>
</evidence>
<dbReference type="Gene3D" id="3.10.20.310">
    <property type="entry name" value="membrane protein fhac"/>
    <property type="match status" value="1"/>
</dbReference>
<dbReference type="PANTHER" id="PTHR34597:SF1">
    <property type="entry name" value="HEME_HEMOPEXIN TRANSPORTER PROTEIN HUXB"/>
    <property type="match status" value="1"/>
</dbReference>
<dbReference type="RefSeq" id="WP_132647783.1">
    <property type="nucleotide sequence ID" value="NZ_CP181386.1"/>
</dbReference>